<keyword evidence="1" id="KW-0808">Transferase</keyword>
<gene>
    <name evidence="1" type="ORF">SAMN04487995_2118</name>
</gene>
<dbReference type="InterPro" id="IPR027417">
    <property type="entry name" value="P-loop_NTPase"/>
</dbReference>
<dbReference type="STRING" id="408657.SAMN04487995_2118"/>
<dbReference type="EMBL" id="FNXY01000003">
    <property type="protein sequence ID" value="SEI76976.1"/>
    <property type="molecule type" value="Genomic_DNA"/>
</dbReference>
<name>A0A1H6TCG4_9BACT</name>
<organism evidence="1 2">
    <name type="scientific">Dyadobacter koreensis</name>
    <dbReference type="NCBI Taxonomy" id="408657"/>
    <lineage>
        <taxon>Bacteria</taxon>
        <taxon>Pseudomonadati</taxon>
        <taxon>Bacteroidota</taxon>
        <taxon>Cytophagia</taxon>
        <taxon>Cytophagales</taxon>
        <taxon>Spirosomataceae</taxon>
        <taxon>Dyadobacter</taxon>
    </lineage>
</organism>
<dbReference type="Gene3D" id="3.40.50.300">
    <property type="entry name" value="P-loop containing nucleotide triphosphate hydrolases"/>
    <property type="match status" value="1"/>
</dbReference>
<dbReference type="Proteomes" id="UP000199532">
    <property type="component" value="Unassembled WGS sequence"/>
</dbReference>
<dbReference type="GO" id="GO:0016301">
    <property type="term" value="F:kinase activity"/>
    <property type="evidence" value="ECO:0007669"/>
    <property type="project" value="UniProtKB-KW"/>
</dbReference>
<protein>
    <submittedName>
        <fullName evidence="1">Hpr(Ser) kinase/phosphatase</fullName>
    </submittedName>
</protein>
<accession>A0A1H6TCG4</accession>
<reference evidence="1 2" key="1">
    <citation type="submission" date="2016-10" db="EMBL/GenBank/DDBJ databases">
        <authorList>
            <person name="de Groot N.N."/>
        </authorList>
    </citation>
    <scope>NUCLEOTIDE SEQUENCE [LARGE SCALE GENOMIC DNA]</scope>
    <source>
        <strain evidence="1 2">DSM 19938</strain>
    </source>
</reference>
<proteinExistence type="predicted"/>
<evidence type="ECO:0000313" key="2">
    <source>
        <dbReference type="Proteomes" id="UP000199532"/>
    </source>
</evidence>
<sequence length="309" mass="34259">MPFYKAYGLNISSEIELPELSVAEKTANIDLFISVGTIDVPKLRKTPIHRRGIQAYQGVDDAGNLILHWDQIAAFKAVEGNQLVISPLTQDSNLLSLFTISEALAMILFQRGYFLLHASAVKVGNEAWCFMGIPGAGKSTTAAAFVKSGCSLLSDDLTVIRFDEDGKAFIIPGYPQLKIWDNSVDGLNYDRAALQPVSEGVNKFSFRPKGEFSLDPVALGSIFVINKAKNRPEQQKLSASEIPIETLKNFPLPTSFLKGKYLQDHFRQSFLCAKSADMWRKRRPNGFELLEKWVNGSIASKSDIFLHAL</sequence>
<keyword evidence="2" id="KW-1185">Reference proteome</keyword>
<dbReference type="RefSeq" id="WP_090335127.1">
    <property type="nucleotide sequence ID" value="NZ_FNXY01000003.1"/>
</dbReference>
<dbReference type="SUPFAM" id="SSF53795">
    <property type="entry name" value="PEP carboxykinase-like"/>
    <property type="match status" value="1"/>
</dbReference>
<keyword evidence="1" id="KW-0418">Kinase</keyword>
<dbReference type="AlphaFoldDB" id="A0A1H6TCG4"/>
<dbReference type="OrthoDB" id="5430844at2"/>
<evidence type="ECO:0000313" key="1">
    <source>
        <dbReference type="EMBL" id="SEI76976.1"/>
    </source>
</evidence>